<organism evidence="6 7">
    <name type="scientific">Saccharomycopsis crataegensis</name>
    <dbReference type="NCBI Taxonomy" id="43959"/>
    <lineage>
        <taxon>Eukaryota</taxon>
        <taxon>Fungi</taxon>
        <taxon>Dikarya</taxon>
        <taxon>Ascomycota</taxon>
        <taxon>Saccharomycotina</taxon>
        <taxon>Saccharomycetes</taxon>
        <taxon>Saccharomycopsidaceae</taxon>
        <taxon>Saccharomycopsis</taxon>
    </lineage>
</organism>
<dbReference type="Pfam" id="PF00743">
    <property type="entry name" value="FMO-like"/>
    <property type="match status" value="1"/>
</dbReference>
<dbReference type="AlphaFoldDB" id="A0AAV5QLI4"/>
<dbReference type="SUPFAM" id="SSF51905">
    <property type="entry name" value="FAD/NAD(P)-binding domain"/>
    <property type="match status" value="2"/>
</dbReference>
<dbReference type="Pfam" id="PF13450">
    <property type="entry name" value="NAD_binding_8"/>
    <property type="match status" value="1"/>
</dbReference>
<reference evidence="6 7" key="1">
    <citation type="journal article" date="2023" name="Elife">
        <title>Identification of key yeast species and microbe-microbe interactions impacting larval growth of Drosophila in the wild.</title>
        <authorList>
            <person name="Mure A."/>
            <person name="Sugiura Y."/>
            <person name="Maeda R."/>
            <person name="Honda K."/>
            <person name="Sakurai N."/>
            <person name="Takahashi Y."/>
            <person name="Watada M."/>
            <person name="Katoh T."/>
            <person name="Gotoh A."/>
            <person name="Gotoh Y."/>
            <person name="Taniguchi I."/>
            <person name="Nakamura K."/>
            <person name="Hayashi T."/>
            <person name="Katayama T."/>
            <person name="Uemura T."/>
            <person name="Hattori Y."/>
        </authorList>
    </citation>
    <scope>NUCLEOTIDE SEQUENCE [LARGE SCALE GENOMIC DNA]</scope>
    <source>
        <strain evidence="6 7">SC-9</strain>
    </source>
</reference>
<protein>
    <recommendedName>
        <fullName evidence="8">Flavin-containing monooxygenase</fullName>
    </recommendedName>
</protein>
<gene>
    <name evidence="6" type="ORF">DASC09_028020</name>
</gene>
<dbReference type="InterPro" id="IPR036188">
    <property type="entry name" value="FAD/NAD-bd_sf"/>
</dbReference>
<evidence type="ECO:0000256" key="5">
    <source>
        <dbReference type="ARBA" id="ARBA00023002"/>
    </source>
</evidence>
<comment type="caution">
    <text evidence="6">The sequence shown here is derived from an EMBL/GenBank/DDBJ whole genome shotgun (WGS) entry which is preliminary data.</text>
</comment>
<evidence type="ECO:0000256" key="3">
    <source>
        <dbReference type="ARBA" id="ARBA00022827"/>
    </source>
</evidence>
<keyword evidence="7" id="KW-1185">Reference proteome</keyword>
<dbReference type="InterPro" id="IPR000960">
    <property type="entry name" value="Flavin_mOase"/>
</dbReference>
<dbReference type="PIRSF" id="PIRSF000332">
    <property type="entry name" value="FMO"/>
    <property type="match status" value="1"/>
</dbReference>
<keyword evidence="3" id="KW-0274">FAD</keyword>
<evidence type="ECO:0000256" key="1">
    <source>
        <dbReference type="ARBA" id="ARBA00009183"/>
    </source>
</evidence>
<dbReference type="EMBL" id="BTFZ01000006">
    <property type="protein sequence ID" value="GMM35477.1"/>
    <property type="molecule type" value="Genomic_DNA"/>
</dbReference>
<evidence type="ECO:0008006" key="8">
    <source>
        <dbReference type="Google" id="ProtNLM"/>
    </source>
</evidence>
<dbReference type="PANTHER" id="PTHR23023">
    <property type="entry name" value="DIMETHYLANILINE MONOOXYGENASE"/>
    <property type="match status" value="1"/>
</dbReference>
<dbReference type="PRINTS" id="PR00419">
    <property type="entry name" value="ADXRDTASE"/>
</dbReference>
<dbReference type="Proteomes" id="UP001360560">
    <property type="component" value="Unassembled WGS sequence"/>
</dbReference>
<accession>A0AAV5QLI4</accession>
<dbReference type="InterPro" id="IPR020946">
    <property type="entry name" value="Flavin_mOase-like"/>
</dbReference>
<dbReference type="Gene3D" id="3.50.50.60">
    <property type="entry name" value="FAD/NAD(P)-binding domain"/>
    <property type="match status" value="2"/>
</dbReference>
<evidence type="ECO:0000256" key="2">
    <source>
        <dbReference type="ARBA" id="ARBA00022630"/>
    </source>
</evidence>
<evidence type="ECO:0000256" key="4">
    <source>
        <dbReference type="ARBA" id="ARBA00022857"/>
    </source>
</evidence>
<dbReference type="InterPro" id="IPR050346">
    <property type="entry name" value="FMO-like"/>
</dbReference>
<proteinExistence type="inferred from homology"/>
<evidence type="ECO:0000313" key="6">
    <source>
        <dbReference type="EMBL" id="GMM35477.1"/>
    </source>
</evidence>
<dbReference type="RefSeq" id="XP_064852477.1">
    <property type="nucleotide sequence ID" value="XM_064996405.1"/>
</dbReference>
<keyword evidence="4" id="KW-0521">NADP</keyword>
<sequence>MTLPKRIKRVAVIGAGPAGAGFAKALVQEKFFDNITLFERRWQTGGLWNYSKDQSNDRSLLSVPSENPFLSPTNCKDSPVSPYEIPLKKNDSSSSSQYVWPSAVYEELDTNIPKELMAYNKYPFDKKLPLYPSHRDVLNYLCNYSKDIEPLVRFNTKVVNIEFINGYHEDDTTTTTSQQSFVDAVKCGKIKHLQDIDWSNYSWKITSRPIVDATKGGTEPDLTPDSPYADKIEYFDGVAMASGNYDVPYTPDFPGLAEWNAKFPNSVTHAKFYNNFQDYTTDDKILVVGNSASGADIAYQLAIRWNMAIYKSKRSENLQPAGSDSNIKDLPNIKRFIPETQEIEFVDGQKIKGFTQIIFATGYLKSLPYMNELSLPLLGNFHSTLQSIENNELQPLISTGSKVNGLYQHLLSYQYPGLAIIGTPKYVIPTRLSETQGAWISRVWSGRIPLPSIQTMQQWEKDRTLEVNQDDYKFHSIPYPADVEHYVELNDQIVESGTDYGLIPVLWDEKQRQIREYAKKIKESYIAYKKDKNLTAFSLQELEQAGYLKYEKDDK</sequence>
<dbReference type="Pfam" id="PF13738">
    <property type="entry name" value="Pyr_redox_3"/>
    <property type="match status" value="1"/>
</dbReference>
<keyword evidence="2" id="KW-0285">Flavoprotein</keyword>
<name>A0AAV5QLI4_9ASCO</name>
<keyword evidence="5" id="KW-0560">Oxidoreductase</keyword>
<comment type="similarity">
    <text evidence="1">Belongs to the FMO family.</text>
</comment>
<dbReference type="GO" id="GO:0050661">
    <property type="term" value="F:NADP binding"/>
    <property type="evidence" value="ECO:0007669"/>
    <property type="project" value="InterPro"/>
</dbReference>
<evidence type="ECO:0000313" key="7">
    <source>
        <dbReference type="Proteomes" id="UP001360560"/>
    </source>
</evidence>
<dbReference type="GeneID" id="90073456"/>
<dbReference type="GO" id="GO:0004499">
    <property type="term" value="F:N,N-dimethylaniline monooxygenase activity"/>
    <property type="evidence" value="ECO:0007669"/>
    <property type="project" value="InterPro"/>
</dbReference>
<dbReference type="GO" id="GO:0050660">
    <property type="term" value="F:flavin adenine dinucleotide binding"/>
    <property type="evidence" value="ECO:0007669"/>
    <property type="project" value="InterPro"/>
</dbReference>